<dbReference type="Gene3D" id="3.40.50.2000">
    <property type="entry name" value="Glycogen Phosphorylase B"/>
    <property type="match status" value="1"/>
</dbReference>
<dbReference type="KEGG" id="hse:Hsero_3219"/>
<dbReference type="Pfam" id="PF13692">
    <property type="entry name" value="Glyco_trans_1_4"/>
    <property type="match status" value="1"/>
</dbReference>
<dbReference type="Proteomes" id="UP000000329">
    <property type="component" value="Chromosome"/>
</dbReference>
<evidence type="ECO:0000313" key="3">
    <source>
        <dbReference type="EMBL" id="ADJ64701.1"/>
    </source>
</evidence>
<dbReference type="GeneID" id="29390225"/>
<dbReference type="RefSeq" id="WP_013235165.1">
    <property type="nucleotide sequence ID" value="NC_014323.1"/>
</dbReference>
<evidence type="ECO:0000313" key="4">
    <source>
        <dbReference type="Proteomes" id="UP000000329"/>
    </source>
</evidence>
<accession>D8J1D2</accession>
<evidence type="ECO:0000256" key="2">
    <source>
        <dbReference type="ARBA" id="ARBA00022679"/>
    </source>
</evidence>
<name>D8J1D2_HERSS</name>
<reference evidence="3 4" key="1">
    <citation type="submission" date="2010-04" db="EMBL/GenBank/DDBJ databases">
        <title>The genome of Herbaspirillum seropedicae SmR1, an endophytic, nitrogen-fixing, plant-growth promoting beta-Proteobacteria.</title>
        <authorList>
            <person name="Pedrosa F.O."/>
            <person name="Monteiro R.A."/>
            <person name="Wassem R."/>
            <person name="Cruz L.M."/>
            <person name="Ayub R.A."/>
            <person name="Colauto N.B."/>
            <person name="Fernandez M.A."/>
            <person name="Fungaro M.H.P."/>
            <person name="Grisard E.C."/>
            <person name="Hungria M."/>
            <person name="Madeira H.M.F."/>
            <person name="Nodari R.O."/>
            <person name="Osaku C.A."/>
            <person name="Petzl-Erler M.L."/>
            <person name="Terenzi H."/>
            <person name="Vieira L.G.E."/>
            <person name="Almeida M.I.M."/>
            <person name="Alves L.R."/>
            <person name="Arantes O.M.N."/>
            <person name="Balsanelli E."/>
            <person name="Barcellos F.G."/>
            <person name="Baura V.A."/>
            <person name="Binde D.R."/>
            <person name="Campo R.J."/>
            <person name="Chubatsu L.S."/>
            <person name="Chueire L.M.O."/>
            <person name="Ciferri R.R."/>
            <person name="Correa L.C."/>
            <person name="da Conceicao Silva J.L."/>
            <person name="Dabul A.N.G."/>
            <person name="Dambros B.P."/>
            <person name="Faoro H."/>
            <person name="Favetti A."/>
            <person name="Friedermann G."/>
            <person name="Furlaneto M.C."/>
            <person name="Gasques L.S."/>
            <person name="Gimenes C.C.T."/>
            <person name="Gioppo N.M.R."/>
            <person name="Glienke-Blanco C."/>
            <person name="Godoy L.P."/>
            <person name="Guerra M.P."/>
            <person name="Karp S."/>
            <person name="Kava-Cordeiro V."/>
            <person name="Margarido V.P."/>
            <person name="Mathioni S.M."/>
            <person name="Menck-Soares M.A."/>
            <person name="Murace N.K."/>
            <person name="Nicolas M.F."/>
            <person name="Oliveira C.E.C."/>
            <person name="Pagnan N.A.B."/>
            <person name="Pamphile J.A."/>
            <person name="Patussi E.V."/>
            <person name="Pereira L.F.P."/>
            <person name="Pereira-Ferrari L."/>
            <person name="Pinto F.G.S."/>
            <person name="Precoma C."/>
            <person name="Prioli A.J."/>
            <person name="Prioli S.M.A.P."/>
            <person name="Raittz R.T."/>
            <person name="Ramos H.J.O."/>
            <person name="Ribeiro E.M.S.F."/>
            <person name="Rigo L.U."/>
            <person name="Rocha C.L.M.S.C."/>
            <person name="Rocha S.N."/>
            <person name="Santos K."/>
            <person name="Satori D."/>
            <person name="Silva A.G."/>
            <person name="Simao R.C.G."/>
            <person name="Soares M.A.M."/>
            <person name="Souza E.M."/>
            <person name="Steffens M.B.R."/>
            <person name="Steindel M."/>
            <person name="Tadra-Sfeir M.Z."/>
            <person name="Takahashi E.K."/>
            <person name="Torres R.A."/>
            <person name="Valle J.S."/>
            <person name="Vernal J.I."/>
            <person name="Vilas-Boas L.A."/>
            <person name="Watanabe M.A.E."/>
            <person name="Weiss V.A."/>
            <person name="Yates M.A."/>
            <person name="Souza E.M."/>
        </authorList>
    </citation>
    <scope>NUCLEOTIDE SEQUENCE [LARGE SCALE GENOMIC DNA]</scope>
    <source>
        <strain evidence="3 4">SmR1</strain>
    </source>
</reference>
<dbReference type="EMBL" id="CP002039">
    <property type="protein sequence ID" value="ADJ64701.1"/>
    <property type="molecule type" value="Genomic_DNA"/>
</dbReference>
<dbReference type="PANTHER" id="PTHR12526:SF510">
    <property type="entry name" value="D-INOSITOL 3-PHOSPHATE GLYCOSYLTRANSFERASE"/>
    <property type="match status" value="1"/>
</dbReference>
<protein>
    <recommendedName>
        <fullName evidence="5">Glycosyltransferase</fullName>
    </recommendedName>
</protein>
<keyword evidence="2" id="KW-0808">Transferase</keyword>
<evidence type="ECO:0000256" key="1">
    <source>
        <dbReference type="ARBA" id="ARBA00022676"/>
    </source>
</evidence>
<keyword evidence="1" id="KW-0328">Glycosyltransferase</keyword>
<dbReference type="AlphaFoldDB" id="D8J1D2"/>
<evidence type="ECO:0008006" key="5">
    <source>
        <dbReference type="Google" id="ProtNLM"/>
    </source>
</evidence>
<dbReference type="eggNOG" id="COG0438">
    <property type="taxonomic scope" value="Bacteria"/>
</dbReference>
<sequence length="360" mass="41623">MGTALTQHCGSIDDKGDQKKYIEHLHLLDQICIEGQGDSYDALFLHTAPLYAGSKPWIFHFESFPSIFFPFIDTGETRNLQLKDKGYFKDIENAFLSAQCRAIFSHVKSSIEVMQRVFESDVIRRKLHYVPLGINIESPTEALRKFDTPSSLHILFTNSLHQDPRSFYLRGGHHLLRAFSTLRRRHPNLHLTILSSVPEDLGKWFQQADLDGVRWINHRISDDELRQLYFSHHMFALPSAGLHSFSILRAMASGCVPIVSDALGYEEYLAPQEDSVMRIFGVRESVYYDHPEGWVSDDYQGFRQAILPAMVEQLEQQISDHLNPDLLRAMAMRNMFHCVRRQTVANSHQQFEQMLRQVFL</sequence>
<organism evidence="3 4">
    <name type="scientific">Herbaspirillum seropedicae (strain SmR1)</name>
    <dbReference type="NCBI Taxonomy" id="757424"/>
    <lineage>
        <taxon>Bacteria</taxon>
        <taxon>Pseudomonadati</taxon>
        <taxon>Pseudomonadota</taxon>
        <taxon>Betaproteobacteria</taxon>
        <taxon>Burkholderiales</taxon>
        <taxon>Oxalobacteraceae</taxon>
        <taxon>Herbaspirillum</taxon>
    </lineage>
</organism>
<dbReference type="STRING" id="757424.Hsero_3219"/>
<dbReference type="PANTHER" id="PTHR12526">
    <property type="entry name" value="GLYCOSYLTRANSFERASE"/>
    <property type="match status" value="1"/>
</dbReference>
<dbReference type="GO" id="GO:0016757">
    <property type="term" value="F:glycosyltransferase activity"/>
    <property type="evidence" value="ECO:0007669"/>
    <property type="project" value="UniProtKB-KW"/>
</dbReference>
<dbReference type="HOGENOM" id="CLU_768975_0_0_4"/>
<proteinExistence type="predicted"/>
<dbReference type="SUPFAM" id="SSF53756">
    <property type="entry name" value="UDP-Glycosyltransferase/glycogen phosphorylase"/>
    <property type="match status" value="1"/>
</dbReference>
<keyword evidence="4" id="KW-1185">Reference proteome</keyword>
<gene>
    <name evidence="3" type="ordered locus">Hsero_3219</name>
</gene>